<keyword evidence="1" id="KW-0285">Flavoprotein</keyword>
<dbReference type="RefSeq" id="WP_140459617.1">
    <property type="nucleotide sequence ID" value="NZ_BAABFI010000009.1"/>
</dbReference>
<evidence type="ECO:0000259" key="4">
    <source>
        <dbReference type="PROSITE" id="PS51387"/>
    </source>
</evidence>
<dbReference type="GO" id="GO:0080049">
    <property type="term" value="F:L-gulono-1,4-lactone dehydrogenase activity"/>
    <property type="evidence" value="ECO:0007669"/>
    <property type="project" value="TreeGrafter"/>
</dbReference>
<sequence>MVRPAATTTWENWARTACAAPARVVRPRGEDEVVAAVLAARRDGLRVRVVGAGHSFTPAAATDGVLLRLDALRAVERVRTRPDGTARVTVGAGVRLRELNATLAVRGLAMPNLGDIDHQSLAGAVSTGTHGTGGRLPGLAAQVVGARLVTARGDLVDVDAGSDRGLLELARLGLGTAGVLVALTVEVVPAFRLLAVERPARLPAVLESLQQDVDTHDHLEFYWFPHTDRALVKVDDRVPDDVDLPLPRLRRLVDDELLSNGAFALVCAVAGARPSLAPRLNAVAARGLAARRYTARSDRVLVSARRVRFREAEHAVPREHVADVVRAVDAWVRRTGEPVPFPVEVRFAAADDVWLSTAHGRPTAYVAVHQNVRLPHARYFDAVERIVAEVGGRPHWGKLHGLDAARLAPLYPRFADAVAVRRRVDPDGLFANAYVDRVLGPVA</sequence>
<feature type="domain" description="FAD-binding PCMH-type" evidence="4">
    <location>
        <begin position="17"/>
        <end position="190"/>
    </location>
</feature>
<dbReference type="Proteomes" id="UP000577956">
    <property type="component" value="Unassembled WGS sequence"/>
</dbReference>
<keyword evidence="3" id="KW-0560">Oxidoreductase</keyword>
<dbReference type="PANTHER" id="PTHR43762:SF1">
    <property type="entry name" value="D-ARABINONO-1,4-LACTONE OXIDASE"/>
    <property type="match status" value="1"/>
</dbReference>
<dbReference type="Gene3D" id="3.30.70.2520">
    <property type="match status" value="1"/>
</dbReference>
<dbReference type="Pfam" id="PF04030">
    <property type="entry name" value="ALO"/>
    <property type="match status" value="1"/>
</dbReference>
<evidence type="ECO:0000313" key="5">
    <source>
        <dbReference type="EMBL" id="NYD87168.1"/>
    </source>
</evidence>
<evidence type="ECO:0000256" key="3">
    <source>
        <dbReference type="ARBA" id="ARBA00023002"/>
    </source>
</evidence>
<evidence type="ECO:0000313" key="6">
    <source>
        <dbReference type="Proteomes" id="UP000577956"/>
    </source>
</evidence>
<gene>
    <name evidence="5" type="ORF">BKA21_002717</name>
</gene>
<dbReference type="InterPro" id="IPR036318">
    <property type="entry name" value="FAD-bd_PCMH-like_sf"/>
</dbReference>
<comment type="caution">
    <text evidence="5">The sequence shown here is derived from an EMBL/GenBank/DDBJ whole genome shotgun (WGS) entry which is preliminary data.</text>
</comment>
<dbReference type="InterPro" id="IPR016164">
    <property type="entry name" value="FAD-linked_Oxase-like_C"/>
</dbReference>
<dbReference type="InterPro" id="IPR016167">
    <property type="entry name" value="FAD-bd_PCMH_sub1"/>
</dbReference>
<keyword evidence="2" id="KW-0274">FAD</keyword>
<dbReference type="PIRSF" id="PIRSF000136">
    <property type="entry name" value="LGO_GLO"/>
    <property type="match status" value="1"/>
</dbReference>
<dbReference type="InterPro" id="IPR006094">
    <property type="entry name" value="Oxid_FAD_bind_N"/>
</dbReference>
<dbReference type="GO" id="GO:0071949">
    <property type="term" value="F:FAD binding"/>
    <property type="evidence" value="ECO:0007669"/>
    <property type="project" value="InterPro"/>
</dbReference>
<organism evidence="5 6">
    <name type="scientific">Cellulomonas oligotrophica</name>
    <dbReference type="NCBI Taxonomy" id="931536"/>
    <lineage>
        <taxon>Bacteria</taxon>
        <taxon>Bacillati</taxon>
        <taxon>Actinomycetota</taxon>
        <taxon>Actinomycetes</taxon>
        <taxon>Micrococcales</taxon>
        <taxon>Cellulomonadaceae</taxon>
        <taxon>Cellulomonas</taxon>
    </lineage>
</organism>
<protein>
    <submittedName>
        <fullName evidence="5">FAD-linked oxidoreductase</fullName>
    </submittedName>
</protein>
<dbReference type="Gene3D" id="1.10.45.10">
    <property type="entry name" value="Vanillyl-alcohol Oxidase, Chain A, domain 4"/>
    <property type="match status" value="1"/>
</dbReference>
<evidence type="ECO:0000256" key="1">
    <source>
        <dbReference type="ARBA" id="ARBA00022630"/>
    </source>
</evidence>
<name>A0A7Y9JXV3_9CELL</name>
<dbReference type="Gene3D" id="3.30.43.10">
    <property type="entry name" value="Uridine Diphospho-n-acetylenolpyruvylglucosamine Reductase, domain 2"/>
    <property type="match status" value="1"/>
</dbReference>
<dbReference type="Pfam" id="PF01565">
    <property type="entry name" value="FAD_binding_4"/>
    <property type="match status" value="1"/>
</dbReference>
<dbReference type="InterPro" id="IPR007173">
    <property type="entry name" value="ALO_C"/>
</dbReference>
<reference evidence="5 6" key="1">
    <citation type="submission" date="2020-07" db="EMBL/GenBank/DDBJ databases">
        <title>Sequencing the genomes of 1000 actinobacteria strains.</title>
        <authorList>
            <person name="Klenk H.-P."/>
        </authorList>
    </citation>
    <scope>NUCLEOTIDE SEQUENCE [LARGE SCALE GENOMIC DNA]</scope>
    <source>
        <strain evidence="5 6">DSM 24482</strain>
    </source>
</reference>
<dbReference type="InterPro" id="IPR010031">
    <property type="entry name" value="FAD_lactone_oxidase-like"/>
</dbReference>
<dbReference type="InterPro" id="IPR016169">
    <property type="entry name" value="FAD-bd_PCMH_sub2"/>
</dbReference>
<dbReference type="PROSITE" id="PS51387">
    <property type="entry name" value="FAD_PCMH"/>
    <property type="match status" value="1"/>
</dbReference>
<dbReference type="InterPro" id="IPR016171">
    <property type="entry name" value="Vanillyl_alc_oxidase_C-sub2"/>
</dbReference>
<evidence type="ECO:0000256" key="2">
    <source>
        <dbReference type="ARBA" id="ARBA00022827"/>
    </source>
</evidence>
<dbReference type="SUPFAM" id="SSF56176">
    <property type="entry name" value="FAD-binding/transporter-associated domain-like"/>
    <property type="match status" value="1"/>
</dbReference>
<dbReference type="PANTHER" id="PTHR43762">
    <property type="entry name" value="L-GULONOLACTONE OXIDASE"/>
    <property type="match status" value="1"/>
</dbReference>
<dbReference type="SUPFAM" id="SSF55103">
    <property type="entry name" value="FAD-linked oxidases, C-terminal domain"/>
    <property type="match status" value="1"/>
</dbReference>
<dbReference type="NCBIfam" id="TIGR01679">
    <property type="entry name" value="bact_FAD_ox"/>
    <property type="match status" value="1"/>
</dbReference>
<dbReference type="AlphaFoldDB" id="A0A7Y9JXV3"/>
<dbReference type="InterPro" id="IPR016166">
    <property type="entry name" value="FAD-bd_PCMH"/>
</dbReference>
<dbReference type="Gene3D" id="3.30.465.10">
    <property type="match status" value="1"/>
</dbReference>
<accession>A0A7Y9JXV3</accession>
<dbReference type="EMBL" id="JACCBK010000001">
    <property type="protein sequence ID" value="NYD87168.1"/>
    <property type="molecule type" value="Genomic_DNA"/>
</dbReference>
<dbReference type="GO" id="GO:0003885">
    <property type="term" value="F:D-arabinono-1,4-lactone oxidase activity"/>
    <property type="evidence" value="ECO:0007669"/>
    <property type="project" value="InterPro"/>
</dbReference>
<proteinExistence type="predicted"/>
<dbReference type="GO" id="GO:0016020">
    <property type="term" value="C:membrane"/>
    <property type="evidence" value="ECO:0007669"/>
    <property type="project" value="InterPro"/>
</dbReference>